<dbReference type="AlphaFoldDB" id="A0AAV9V4B5"/>
<dbReference type="Proteomes" id="UP001375240">
    <property type="component" value="Unassembled WGS sequence"/>
</dbReference>
<evidence type="ECO:0000313" key="2">
    <source>
        <dbReference type="EMBL" id="KAK6353645.1"/>
    </source>
</evidence>
<keyword evidence="3" id="KW-1185">Reference proteome</keyword>
<accession>A0AAV9V4B5</accession>
<proteinExistence type="predicted"/>
<feature type="compositionally biased region" description="Polar residues" evidence="1">
    <location>
        <begin position="152"/>
        <end position="161"/>
    </location>
</feature>
<comment type="caution">
    <text evidence="2">The sequence shown here is derived from an EMBL/GenBank/DDBJ whole genome shotgun (WGS) entry which is preliminary data.</text>
</comment>
<evidence type="ECO:0000313" key="3">
    <source>
        <dbReference type="Proteomes" id="UP001375240"/>
    </source>
</evidence>
<dbReference type="EMBL" id="JAVHNQ010000003">
    <property type="protein sequence ID" value="KAK6353645.1"/>
    <property type="molecule type" value="Genomic_DNA"/>
</dbReference>
<protein>
    <submittedName>
        <fullName evidence="2">Uncharacterized protein</fullName>
    </submittedName>
</protein>
<sequence length="182" mass="20903">MGIVYTWVCPRQEKLKEGLRRLISAIQTFRDALSSTRTYFAHTVYTTPPEQLITHHQLVFQTAVALHTQSRVTTQASKLIRCVRRAHYNKVDKCWDDDDMRSLTVELGQQVAGCNEETKLMLQEMGTRFTVQIRFYDDEPEEGEISEGGQAGQQQNETTGVTLPGGVRHEHIDAYSSEFRFY</sequence>
<reference evidence="2 3" key="1">
    <citation type="submission" date="2019-10" db="EMBL/GenBank/DDBJ databases">
        <authorList>
            <person name="Palmer J.M."/>
        </authorList>
    </citation>
    <scope>NUCLEOTIDE SEQUENCE [LARGE SCALE GENOMIC DNA]</scope>
    <source>
        <strain evidence="2 3">TWF696</strain>
    </source>
</reference>
<evidence type="ECO:0000256" key="1">
    <source>
        <dbReference type="SAM" id="MobiDB-lite"/>
    </source>
</evidence>
<organism evidence="2 3">
    <name type="scientific">Orbilia brochopaga</name>
    <dbReference type="NCBI Taxonomy" id="3140254"/>
    <lineage>
        <taxon>Eukaryota</taxon>
        <taxon>Fungi</taxon>
        <taxon>Dikarya</taxon>
        <taxon>Ascomycota</taxon>
        <taxon>Pezizomycotina</taxon>
        <taxon>Orbiliomycetes</taxon>
        <taxon>Orbiliales</taxon>
        <taxon>Orbiliaceae</taxon>
        <taxon>Orbilia</taxon>
    </lineage>
</organism>
<gene>
    <name evidence="2" type="ORF">TWF696_005607</name>
</gene>
<name>A0AAV9V4B5_9PEZI</name>
<feature type="region of interest" description="Disordered" evidence="1">
    <location>
        <begin position="141"/>
        <end position="165"/>
    </location>
</feature>